<feature type="transmembrane region" description="Helical" evidence="1">
    <location>
        <begin position="56"/>
        <end position="75"/>
    </location>
</feature>
<dbReference type="InterPro" id="IPR000595">
    <property type="entry name" value="cNMP-bd_dom"/>
</dbReference>
<dbReference type="Gene3D" id="2.60.120.10">
    <property type="entry name" value="Jelly Rolls"/>
    <property type="match status" value="1"/>
</dbReference>
<feature type="transmembrane region" description="Helical" evidence="1">
    <location>
        <begin position="177"/>
        <end position="195"/>
    </location>
</feature>
<evidence type="ECO:0000313" key="4">
    <source>
        <dbReference type="Proteomes" id="UP000239872"/>
    </source>
</evidence>
<protein>
    <recommendedName>
        <fullName evidence="2">Cyclic nucleotide-binding domain-containing protein</fullName>
    </recommendedName>
</protein>
<keyword evidence="4" id="KW-1185">Reference proteome</keyword>
<keyword evidence="1" id="KW-0812">Transmembrane</keyword>
<evidence type="ECO:0000256" key="1">
    <source>
        <dbReference type="SAM" id="Phobius"/>
    </source>
</evidence>
<accession>A0A2S7T0C3</accession>
<comment type="caution">
    <text evidence="3">The sequence shown here is derived from an EMBL/GenBank/DDBJ whole genome shotgun (WGS) entry which is preliminary data.</text>
</comment>
<organism evidence="3 4">
    <name type="scientific">Flavipsychrobacter stenotrophus</name>
    <dbReference type="NCBI Taxonomy" id="2077091"/>
    <lineage>
        <taxon>Bacteria</taxon>
        <taxon>Pseudomonadati</taxon>
        <taxon>Bacteroidota</taxon>
        <taxon>Chitinophagia</taxon>
        <taxon>Chitinophagales</taxon>
        <taxon>Chitinophagaceae</taxon>
        <taxon>Flavipsychrobacter</taxon>
    </lineage>
</organism>
<dbReference type="EMBL" id="PPSL01000001">
    <property type="protein sequence ID" value="PQJ12649.1"/>
    <property type="molecule type" value="Genomic_DNA"/>
</dbReference>
<dbReference type="InterPro" id="IPR018490">
    <property type="entry name" value="cNMP-bd_dom_sf"/>
</dbReference>
<gene>
    <name evidence="3" type="ORF">CJD36_002585</name>
</gene>
<feature type="transmembrane region" description="Helical" evidence="1">
    <location>
        <begin position="361"/>
        <end position="383"/>
    </location>
</feature>
<dbReference type="AlphaFoldDB" id="A0A2S7T0C3"/>
<dbReference type="Proteomes" id="UP000239872">
    <property type="component" value="Unassembled WGS sequence"/>
</dbReference>
<feature type="transmembrane region" description="Helical" evidence="1">
    <location>
        <begin position="87"/>
        <end position="106"/>
    </location>
</feature>
<evidence type="ECO:0000313" key="3">
    <source>
        <dbReference type="EMBL" id="PQJ12649.1"/>
    </source>
</evidence>
<evidence type="ECO:0000259" key="2">
    <source>
        <dbReference type="PROSITE" id="PS50042"/>
    </source>
</evidence>
<keyword evidence="1" id="KW-1133">Transmembrane helix</keyword>
<proteinExistence type="predicted"/>
<name>A0A2S7T0C3_9BACT</name>
<dbReference type="Gene3D" id="1.25.10.10">
    <property type="entry name" value="Leucine-rich Repeat Variant"/>
    <property type="match status" value="1"/>
</dbReference>
<dbReference type="InterPro" id="IPR016024">
    <property type="entry name" value="ARM-type_fold"/>
</dbReference>
<dbReference type="SUPFAM" id="SSF51206">
    <property type="entry name" value="cAMP-binding domain-like"/>
    <property type="match status" value="1"/>
</dbReference>
<dbReference type="SUPFAM" id="SSF103473">
    <property type="entry name" value="MFS general substrate transporter"/>
    <property type="match status" value="1"/>
</dbReference>
<reference evidence="3 4" key="1">
    <citation type="submission" date="2018-01" db="EMBL/GenBank/DDBJ databases">
        <title>A novel member of the phylum Bacteroidetes isolated from glacier ice.</title>
        <authorList>
            <person name="Liu Q."/>
            <person name="Xin Y.-H."/>
        </authorList>
    </citation>
    <scope>NUCLEOTIDE SEQUENCE [LARGE SCALE GENOMIC DNA]</scope>
    <source>
        <strain evidence="3 4">RB1R16</strain>
    </source>
</reference>
<feature type="transmembrane region" description="Helical" evidence="1">
    <location>
        <begin position="262"/>
        <end position="284"/>
    </location>
</feature>
<feature type="transmembrane region" description="Helical" evidence="1">
    <location>
        <begin position="23"/>
        <end position="50"/>
    </location>
</feature>
<feature type="transmembrane region" description="Helical" evidence="1">
    <location>
        <begin position="395"/>
        <end position="415"/>
    </location>
</feature>
<sequence>MAKKSDLQMGHIREVEPPRVRHLLIYYFFQGIGLSLFFTVATSLFLSSFVAADLPLAFVSAAVGMIVVGGIYNIIERRLVIYRRAFLLIIIAASVLLFYLGMQAQAATWVPFVMFVWCRVVFMITDLEFWGLSNLLFDTRDSKSLFGWISMRDVPAKVIGFFSVGLLLPVFELQSLLLISAGAFFLNFFVIRQLLDPRYARDVKPAPAKQVGDLRRRLFRFRGAGLLVLMCALGITGVLLFSVVNFSFLSLVEDKFHKASELAAYLGLIYGVANILIAGGKTFMTNKVLSRLGAKTSMLVLPVFIIAVAAVILAKVGGSEERVLFCFILFLAGGAMFKEVFYEPIFVSLSQPLPTSVRNRAYVIVHAFAESGGLALAGVLIYYAFGRVSHPDPYLATNIIAGLSVIWTVLILVTFRKYIIAFKGAIARRVLVTRAVDSFNSFSQAIMREKLESREPDDVIYAHEICSDSNVHFFETELGRLLRHESEKVRKYALEKMSVKTPFSDTDVLIYLAVTDPTIVVKELAIIHSGARYKDSFGEQYNSFLESPDLRIKQAAIKGLMESGNPEIIMIAGHKLNDLLASTEAAQNVIGATIIGDMHLNSHYRHLLKFFEHQDIAVRKAAIIAAGKLTHPKLMSALFLLLADRHQSDDVVKSLSNYQKDVVNHLLENKGLLERYPDDILKLCGYIEEKIAAMVICMYLLPPADTELLDGCLQVLYQMNNEKVEVDRGVLELKLVNVGALIHSSLHYIDQLPDSAVLLKEAFTAEIRNAKRRLLLLLSLMYDKETFSKIIAAYDKAGDKKAPVIKMMEAVFDENHKKRFLPIFELNDNAALKAHLAQFYQLQVKEDISEAVLMGKKKSIFLLWTQAAALYTYLLELSDDVLQMYKDHHEKMIFEMVQLALSRKPFALRLIEDESNASFTIDQEHDDALLYIEKIVVLKTIPIFENFTQSMFSAICDIMQEERYSANGVLYGEGEPGNSMFIIYYGTVSMFNGVAEIMRQGGKEIIVKIDTPGQELASAKALTDTLLFRINKEDIDALKATQPVMAQSMLQMFSTV</sequence>
<feature type="transmembrane region" description="Helical" evidence="1">
    <location>
        <begin position="296"/>
        <end position="316"/>
    </location>
</feature>
<dbReference type="SMART" id="SM00100">
    <property type="entry name" value="cNMP"/>
    <property type="match status" value="1"/>
</dbReference>
<dbReference type="InterPro" id="IPR036259">
    <property type="entry name" value="MFS_trans_sf"/>
</dbReference>
<keyword evidence="1" id="KW-0472">Membrane</keyword>
<dbReference type="CDD" id="cd00038">
    <property type="entry name" value="CAP_ED"/>
    <property type="match status" value="1"/>
</dbReference>
<dbReference type="SUPFAM" id="SSF48371">
    <property type="entry name" value="ARM repeat"/>
    <property type="match status" value="1"/>
</dbReference>
<feature type="domain" description="Cyclic nucleotide-binding" evidence="2">
    <location>
        <begin position="943"/>
        <end position="1038"/>
    </location>
</feature>
<dbReference type="Gene3D" id="1.20.1250.20">
    <property type="entry name" value="MFS general substrate transporter like domains"/>
    <property type="match status" value="1"/>
</dbReference>
<dbReference type="InterPro" id="IPR014710">
    <property type="entry name" value="RmlC-like_jellyroll"/>
</dbReference>
<dbReference type="InterPro" id="IPR011989">
    <property type="entry name" value="ARM-like"/>
</dbReference>
<dbReference type="Pfam" id="PF00027">
    <property type="entry name" value="cNMP_binding"/>
    <property type="match status" value="1"/>
</dbReference>
<feature type="transmembrane region" description="Helical" evidence="1">
    <location>
        <begin position="224"/>
        <end position="250"/>
    </location>
</feature>
<dbReference type="PROSITE" id="PS50042">
    <property type="entry name" value="CNMP_BINDING_3"/>
    <property type="match status" value="1"/>
</dbReference>